<organism evidence="2 3">
    <name type="scientific">Eumeta variegata</name>
    <name type="common">Bagworm moth</name>
    <name type="synonym">Eumeta japonica</name>
    <dbReference type="NCBI Taxonomy" id="151549"/>
    <lineage>
        <taxon>Eukaryota</taxon>
        <taxon>Metazoa</taxon>
        <taxon>Ecdysozoa</taxon>
        <taxon>Arthropoda</taxon>
        <taxon>Hexapoda</taxon>
        <taxon>Insecta</taxon>
        <taxon>Pterygota</taxon>
        <taxon>Neoptera</taxon>
        <taxon>Endopterygota</taxon>
        <taxon>Lepidoptera</taxon>
        <taxon>Glossata</taxon>
        <taxon>Ditrysia</taxon>
        <taxon>Tineoidea</taxon>
        <taxon>Psychidae</taxon>
        <taxon>Oiketicinae</taxon>
        <taxon>Eumeta</taxon>
    </lineage>
</organism>
<proteinExistence type="predicted"/>
<reference evidence="2 3" key="1">
    <citation type="journal article" date="2019" name="Commun. Biol.">
        <title>The bagworm genome reveals a unique fibroin gene that provides high tensile strength.</title>
        <authorList>
            <person name="Kono N."/>
            <person name="Nakamura H."/>
            <person name="Ohtoshi R."/>
            <person name="Tomita M."/>
            <person name="Numata K."/>
            <person name="Arakawa K."/>
        </authorList>
    </citation>
    <scope>NUCLEOTIDE SEQUENCE [LARGE SCALE GENOMIC DNA]</scope>
</reference>
<evidence type="ECO:0000313" key="2">
    <source>
        <dbReference type="EMBL" id="GBP18785.1"/>
    </source>
</evidence>
<gene>
    <name evidence="2" type="ORF">EVAR_93213_1</name>
</gene>
<evidence type="ECO:0000313" key="3">
    <source>
        <dbReference type="Proteomes" id="UP000299102"/>
    </source>
</evidence>
<sequence>MLGTRMEKGRVDVARLTEDKHRVRVDNRASVGATVKAIQRRDRTRQPIIFKVILEYGFFWCVGKMMDIVLMFRVVYCRTSFKSGVRSTTATDSPISLQFIDGASAYTNELHTL</sequence>
<keyword evidence="3" id="KW-1185">Reference proteome</keyword>
<protein>
    <submittedName>
        <fullName evidence="2">Uncharacterized protein</fullName>
    </submittedName>
</protein>
<keyword evidence="1" id="KW-1133">Transmembrane helix</keyword>
<feature type="transmembrane region" description="Helical" evidence="1">
    <location>
        <begin position="48"/>
        <end position="76"/>
    </location>
</feature>
<name>A0A4C1TXL7_EUMVA</name>
<evidence type="ECO:0000256" key="1">
    <source>
        <dbReference type="SAM" id="Phobius"/>
    </source>
</evidence>
<dbReference type="Proteomes" id="UP000299102">
    <property type="component" value="Unassembled WGS sequence"/>
</dbReference>
<comment type="caution">
    <text evidence="2">The sequence shown here is derived from an EMBL/GenBank/DDBJ whole genome shotgun (WGS) entry which is preliminary data.</text>
</comment>
<accession>A0A4C1TXL7</accession>
<dbReference type="AlphaFoldDB" id="A0A4C1TXL7"/>
<keyword evidence="1" id="KW-0812">Transmembrane</keyword>
<dbReference type="EMBL" id="BGZK01000101">
    <property type="protein sequence ID" value="GBP18785.1"/>
    <property type="molecule type" value="Genomic_DNA"/>
</dbReference>
<keyword evidence="1" id="KW-0472">Membrane</keyword>